<feature type="transmembrane region" description="Helical" evidence="1">
    <location>
        <begin position="59"/>
        <end position="78"/>
    </location>
</feature>
<proteinExistence type="predicted"/>
<keyword evidence="4" id="KW-1185">Reference proteome</keyword>
<keyword evidence="1" id="KW-0812">Transmembrane</keyword>
<feature type="transmembrane region" description="Helical" evidence="1">
    <location>
        <begin position="107"/>
        <end position="128"/>
    </location>
</feature>
<dbReference type="InterPro" id="IPR036938">
    <property type="entry name" value="PAP2/HPO_sf"/>
</dbReference>
<dbReference type="RefSeq" id="WP_068364359.1">
    <property type="nucleotide sequence ID" value="NZ_CP019337.1"/>
</dbReference>
<keyword evidence="1" id="KW-1133">Transmembrane helix</keyword>
<dbReference type="Gene3D" id="1.20.144.10">
    <property type="entry name" value="Phosphatidic acid phosphatase type 2/haloperoxidase"/>
    <property type="match status" value="1"/>
</dbReference>
<dbReference type="Proteomes" id="UP000092612">
    <property type="component" value="Unassembled WGS sequence"/>
</dbReference>
<evidence type="ECO:0000256" key="1">
    <source>
        <dbReference type="SAM" id="Phobius"/>
    </source>
</evidence>
<dbReference type="KEGG" id="prn:BW723_12110"/>
<gene>
    <name evidence="3" type="ORF">LPB301_15665</name>
</gene>
<dbReference type="SUPFAM" id="SSF48317">
    <property type="entry name" value="Acid phosphatase/Vanadium-dependent haloperoxidase"/>
    <property type="match status" value="1"/>
</dbReference>
<dbReference type="SMART" id="SM00014">
    <property type="entry name" value="acidPPc"/>
    <property type="match status" value="1"/>
</dbReference>
<feature type="domain" description="Phosphatidic acid phosphatase type 2/haloperoxidase" evidence="2">
    <location>
        <begin position="60"/>
        <end position="175"/>
    </location>
</feature>
<comment type="caution">
    <text evidence="3">The sequence shown here is derived from an EMBL/GenBank/DDBJ whole genome shotgun (WGS) entry which is preliminary data.</text>
</comment>
<dbReference type="PANTHER" id="PTHR14969:SF13">
    <property type="entry name" value="AT30094P"/>
    <property type="match status" value="1"/>
</dbReference>
<dbReference type="EMBL" id="LSFL01000042">
    <property type="protein sequence ID" value="OBY61503.1"/>
    <property type="molecule type" value="Genomic_DNA"/>
</dbReference>
<accession>A0A1B8TPE8</accession>
<evidence type="ECO:0000259" key="2">
    <source>
        <dbReference type="SMART" id="SM00014"/>
    </source>
</evidence>
<dbReference type="PANTHER" id="PTHR14969">
    <property type="entry name" value="SPHINGOSINE-1-PHOSPHATE PHOSPHOHYDROLASE"/>
    <property type="match status" value="1"/>
</dbReference>
<sequence>MFDFIIQKDQELLIFFNSLGSEQWDPFWLAITKQFNWAPLFLFVIILIFKFFGWKRGSFVILSLIILVAFSDQFVNLIKNTIERLRPNNNPEINHIIRTFSYSPKGFSFVSGHATTSTFFSVFVILLLRDKFKYIYFILIFPLLFSFSRMYLGVHFPLDVTMGALIGFILANLYYLLFNKVDQKLFANQIAQE</sequence>
<name>A0A1B8TPE8_9FLAO</name>
<organism evidence="3 4">
    <name type="scientific">Polaribacter reichenbachii</name>
    <dbReference type="NCBI Taxonomy" id="996801"/>
    <lineage>
        <taxon>Bacteria</taxon>
        <taxon>Pseudomonadati</taxon>
        <taxon>Bacteroidota</taxon>
        <taxon>Flavobacteriia</taxon>
        <taxon>Flavobacteriales</taxon>
        <taxon>Flavobacteriaceae</taxon>
    </lineage>
</organism>
<feature type="transmembrane region" description="Helical" evidence="1">
    <location>
        <begin position="160"/>
        <end position="178"/>
    </location>
</feature>
<dbReference type="Pfam" id="PF01569">
    <property type="entry name" value="PAP2"/>
    <property type="match status" value="1"/>
</dbReference>
<feature type="transmembrane region" description="Helical" evidence="1">
    <location>
        <begin position="34"/>
        <end position="52"/>
    </location>
</feature>
<feature type="transmembrane region" description="Helical" evidence="1">
    <location>
        <begin position="135"/>
        <end position="154"/>
    </location>
</feature>
<dbReference type="OrthoDB" id="9789113at2"/>
<evidence type="ECO:0000313" key="4">
    <source>
        <dbReference type="Proteomes" id="UP000092612"/>
    </source>
</evidence>
<reference evidence="4" key="1">
    <citation type="submission" date="2016-02" db="EMBL/GenBank/DDBJ databases">
        <title>Paenibacillus sp. LPB0068, isolated from Crassostrea gigas.</title>
        <authorList>
            <person name="Shin S.-K."/>
            <person name="Yi H."/>
        </authorList>
    </citation>
    <scope>NUCLEOTIDE SEQUENCE [LARGE SCALE GENOMIC DNA]</scope>
    <source>
        <strain evidence="4">KCTC 23969</strain>
    </source>
</reference>
<evidence type="ECO:0000313" key="3">
    <source>
        <dbReference type="EMBL" id="OBY61503.1"/>
    </source>
</evidence>
<dbReference type="AlphaFoldDB" id="A0A1B8TPE8"/>
<protein>
    <submittedName>
        <fullName evidence="3">Phosphoesterase</fullName>
    </submittedName>
</protein>
<dbReference type="InterPro" id="IPR000326">
    <property type="entry name" value="PAP2/HPO"/>
</dbReference>
<keyword evidence="1" id="KW-0472">Membrane</keyword>
<dbReference type="STRING" id="996801.BW723_12110"/>